<gene>
    <name evidence="1" type="ORF">SORBI_3001G163000</name>
</gene>
<name>A0A1B6QJ87_SORBI</name>
<dbReference type="Proteomes" id="UP000000768">
    <property type="component" value="Chromosome 1"/>
</dbReference>
<dbReference type="OMA" id="FQDKIMA"/>
<organism evidence="1 2">
    <name type="scientific">Sorghum bicolor</name>
    <name type="common">Sorghum</name>
    <name type="synonym">Sorghum vulgare</name>
    <dbReference type="NCBI Taxonomy" id="4558"/>
    <lineage>
        <taxon>Eukaryota</taxon>
        <taxon>Viridiplantae</taxon>
        <taxon>Streptophyta</taxon>
        <taxon>Embryophyta</taxon>
        <taxon>Tracheophyta</taxon>
        <taxon>Spermatophyta</taxon>
        <taxon>Magnoliopsida</taxon>
        <taxon>Liliopsida</taxon>
        <taxon>Poales</taxon>
        <taxon>Poaceae</taxon>
        <taxon>PACMAD clade</taxon>
        <taxon>Panicoideae</taxon>
        <taxon>Andropogonodae</taxon>
        <taxon>Andropogoneae</taxon>
        <taxon>Sorghinae</taxon>
        <taxon>Sorghum</taxon>
    </lineage>
</organism>
<proteinExistence type="predicted"/>
<dbReference type="EMBL" id="CM000760">
    <property type="protein sequence ID" value="KXG37986.1"/>
    <property type="molecule type" value="Genomic_DNA"/>
</dbReference>
<sequence>MADNKVPLDLPTNQIAPHKPAFQDKIMAENKEPRHAPTHQIGPRKPAFDKDYLITTEDTEAFYFLTYSYSKAEVVQIDDYVLTIEHLQKNVTDGFIYDQVRPFQCI</sequence>
<accession>A0A1B6QJ87</accession>
<reference evidence="1 2" key="1">
    <citation type="journal article" date="2009" name="Nature">
        <title>The Sorghum bicolor genome and the diversification of grasses.</title>
        <authorList>
            <person name="Paterson A.H."/>
            <person name="Bowers J.E."/>
            <person name="Bruggmann R."/>
            <person name="Dubchak I."/>
            <person name="Grimwood J."/>
            <person name="Gundlach H."/>
            <person name="Haberer G."/>
            <person name="Hellsten U."/>
            <person name="Mitros T."/>
            <person name="Poliakov A."/>
            <person name="Schmutz J."/>
            <person name="Spannagl M."/>
            <person name="Tang H."/>
            <person name="Wang X."/>
            <person name="Wicker T."/>
            <person name="Bharti A.K."/>
            <person name="Chapman J."/>
            <person name="Feltus F.A."/>
            <person name="Gowik U."/>
            <person name="Grigoriev I.V."/>
            <person name="Lyons E."/>
            <person name="Maher C.A."/>
            <person name="Martis M."/>
            <person name="Narechania A."/>
            <person name="Otillar R.P."/>
            <person name="Penning B.W."/>
            <person name="Salamov A.A."/>
            <person name="Wang Y."/>
            <person name="Zhang L."/>
            <person name="Carpita N.C."/>
            <person name="Freeling M."/>
            <person name="Gingle A.R."/>
            <person name="Hash C.T."/>
            <person name="Keller B."/>
            <person name="Klein P."/>
            <person name="Kresovich S."/>
            <person name="McCann M.C."/>
            <person name="Ming R."/>
            <person name="Peterson D.G."/>
            <person name="Mehboob-ur-Rahman"/>
            <person name="Ware D."/>
            <person name="Westhoff P."/>
            <person name="Mayer K.F."/>
            <person name="Messing J."/>
            <person name="Rokhsar D.S."/>
        </authorList>
    </citation>
    <scope>NUCLEOTIDE SEQUENCE [LARGE SCALE GENOMIC DNA]</scope>
    <source>
        <strain evidence="2">cv. BTx623</strain>
    </source>
</reference>
<dbReference type="AlphaFoldDB" id="A0A1B6QJ87"/>
<evidence type="ECO:0000313" key="2">
    <source>
        <dbReference type="Proteomes" id="UP000000768"/>
    </source>
</evidence>
<keyword evidence="2" id="KW-1185">Reference proteome</keyword>
<dbReference type="Gramene" id="KXG37986">
    <property type="protein sequence ID" value="KXG37986"/>
    <property type="gene ID" value="SORBI_3001G163000"/>
</dbReference>
<evidence type="ECO:0000313" key="1">
    <source>
        <dbReference type="EMBL" id="KXG37986.1"/>
    </source>
</evidence>
<dbReference type="InParanoid" id="A0A1B6QJ87"/>
<protein>
    <submittedName>
        <fullName evidence="1">Uncharacterized protein</fullName>
    </submittedName>
</protein>
<reference evidence="2" key="2">
    <citation type="journal article" date="2018" name="Plant J.">
        <title>The Sorghum bicolor reference genome: improved assembly, gene annotations, a transcriptome atlas, and signatures of genome organization.</title>
        <authorList>
            <person name="McCormick R.F."/>
            <person name="Truong S.K."/>
            <person name="Sreedasyam A."/>
            <person name="Jenkins J."/>
            <person name="Shu S."/>
            <person name="Sims D."/>
            <person name="Kennedy M."/>
            <person name="Amirebrahimi M."/>
            <person name="Weers B.D."/>
            <person name="McKinley B."/>
            <person name="Mattison A."/>
            <person name="Morishige D.T."/>
            <person name="Grimwood J."/>
            <person name="Schmutz J."/>
            <person name="Mullet J.E."/>
        </authorList>
    </citation>
    <scope>NUCLEOTIDE SEQUENCE [LARGE SCALE GENOMIC DNA]</scope>
    <source>
        <strain evidence="2">cv. BTx623</strain>
    </source>
</reference>